<sequence>MSDAPEERDSRISANVTDHGWHVMGVGAGGEAPADWAYSIGLWHTLRSPEVCLFGLRIETMMTIVNVAGQEVRDDRPLESGQVRDDILEDYSVAVREVHPSWYRDFFGAGIDFHQAWFPVVQMFWPDRDGRFPWDEQVQEYCRAGQPLLWIPKEETSGPWTELD</sequence>
<proteinExistence type="predicted"/>
<dbReference type="Proteomes" id="UP000518188">
    <property type="component" value="Unassembled WGS sequence"/>
</dbReference>
<organism evidence="1 2">
    <name type="scientific">Mycolicibacterium septicum DSM 44393</name>
    <dbReference type="NCBI Taxonomy" id="1341646"/>
    <lineage>
        <taxon>Bacteria</taxon>
        <taxon>Bacillati</taxon>
        <taxon>Actinomycetota</taxon>
        <taxon>Actinomycetes</taxon>
        <taxon>Mycobacteriales</taxon>
        <taxon>Mycobacteriaceae</taxon>
        <taxon>Mycolicibacterium</taxon>
    </lineage>
</organism>
<gene>
    <name evidence="1" type="ORF">HGA11_24790</name>
</gene>
<protein>
    <submittedName>
        <fullName evidence="1">DUF4262 domain-containing protein</fullName>
    </submittedName>
</protein>
<dbReference type="InterPro" id="IPR025358">
    <property type="entry name" value="DUF4262"/>
</dbReference>
<evidence type="ECO:0000313" key="1">
    <source>
        <dbReference type="EMBL" id="NKZ14205.1"/>
    </source>
</evidence>
<accession>A0A7X6MSP6</accession>
<comment type="caution">
    <text evidence="1">The sequence shown here is derived from an EMBL/GenBank/DDBJ whole genome shotgun (WGS) entry which is preliminary data.</text>
</comment>
<dbReference type="Pfam" id="PF14081">
    <property type="entry name" value="DUF4262"/>
    <property type="match status" value="1"/>
</dbReference>
<dbReference type="EMBL" id="JAAXPJ010000011">
    <property type="protein sequence ID" value="NKZ14205.1"/>
    <property type="molecule type" value="Genomic_DNA"/>
</dbReference>
<name>A0A7X6MSP6_9MYCO</name>
<evidence type="ECO:0000313" key="2">
    <source>
        <dbReference type="Proteomes" id="UP000518188"/>
    </source>
</evidence>
<reference evidence="1 2" key="1">
    <citation type="submission" date="2020-04" db="EMBL/GenBank/DDBJ databases">
        <title>MicrobeNet Type strains.</title>
        <authorList>
            <person name="Nicholson A.C."/>
        </authorList>
    </citation>
    <scope>NUCLEOTIDE SEQUENCE [LARGE SCALE GENOMIC DNA]</scope>
    <source>
        <strain evidence="1 2">ATCC 700731</strain>
    </source>
</reference>
<dbReference type="AlphaFoldDB" id="A0A7X6MSP6"/>
<dbReference type="RefSeq" id="WP_049925226.1">
    <property type="nucleotide sequence ID" value="NZ_HG322952.1"/>
</dbReference>